<feature type="region of interest" description="Disordered" evidence="1">
    <location>
        <begin position="1"/>
        <end position="51"/>
    </location>
</feature>
<reference evidence="2" key="1">
    <citation type="submission" date="2017-09" db="EMBL/GenBank/DDBJ databases">
        <title>Contemporary evolution of a Lepidopteran species, Heliothis virescens, in response to modern agricultural practices.</title>
        <authorList>
            <person name="Fritz M.L."/>
            <person name="Deyonke A.M."/>
            <person name="Papanicolaou A."/>
            <person name="Micinski S."/>
            <person name="Westbrook J."/>
            <person name="Gould F."/>
        </authorList>
    </citation>
    <scope>NUCLEOTIDE SEQUENCE [LARGE SCALE GENOMIC DNA]</scope>
    <source>
        <strain evidence="2">HvINT-</strain>
        <tissue evidence="2">Whole body</tissue>
    </source>
</reference>
<dbReference type="EMBL" id="NWSH01000509">
    <property type="protein sequence ID" value="PCG75961.1"/>
    <property type="molecule type" value="Genomic_DNA"/>
</dbReference>
<protein>
    <submittedName>
        <fullName evidence="2">Uncharacterized protein</fullName>
    </submittedName>
</protein>
<sequence length="139" mass="15593">MAEMPLSSGKRNSRKIRRGGDWRNRSKNTKPKRAKLGPQKPEEQSEEESNSIYEQLEEVRDQVHAEQEVVPVVDTVTVDEEEDMELPSDIVSALGIKNCSAAVWGGTLEARQALVTAVLVQILLKFLEKRHLLSSAQNI</sequence>
<name>A0A2A4JVC7_HELVI</name>
<dbReference type="AlphaFoldDB" id="A0A2A4JVC7"/>
<organism evidence="2">
    <name type="scientific">Heliothis virescens</name>
    <name type="common">Tobacco budworm moth</name>
    <dbReference type="NCBI Taxonomy" id="7102"/>
    <lineage>
        <taxon>Eukaryota</taxon>
        <taxon>Metazoa</taxon>
        <taxon>Ecdysozoa</taxon>
        <taxon>Arthropoda</taxon>
        <taxon>Hexapoda</taxon>
        <taxon>Insecta</taxon>
        <taxon>Pterygota</taxon>
        <taxon>Neoptera</taxon>
        <taxon>Endopterygota</taxon>
        <taxon>Lepidoptera</taxon>
        <taxon>Glossata</taxon>
        <taxon>Ditrysia</taxon>
        <taxon>Noctuoidea</taxon>
        <taxon>Noctuidae</taxon>
        <taxon>Heliothinae</taxon>
        <taxon>Heliothis</taxon>
    </lineage>
</organism>
<accession>A0A2A4JVC7</accession>
<feature type="compositionally biased region" description="Basic residues" evidence="1">
    <location>
        <begin position="25"/>
        <end position="35"/>
    </location>
</feature>
<evidence type="ECO:0000256" key="1">
    <source>
        <dbReference type="SAM" id="MobiDB-lite"/>
    </source>
</evidence>
<gene>
    <name evidence="2" type="ORF">B5V51_10621</name>
</gene>
<evidence type="ECO:0000313" key="2">
    <source>
        <dbReference type="EMBL" id="PCG75961.1"/>
    </source>
</evidence>
<comment type="caution">
    <text evidence="2">The sequence shown here is derived from an EMBL/GenBank/DDBJ whole genome shotgun (WGS) entry which is preliminary data.</text>
</comment>
<proteinExistence type="predicted"/>